<feature type="transmembrane region" description="Helical" evidence="2">
    <location>
        <begin position="47"/>
        <end position="69"/>
    </location>
</feature>
<accession>A0ABV3K1R5</accession>
<proteinExistence type="predicted"/>
<organism evidence="3 4">
    <name type="scientific">Streptomyces orinoci</name>
    <name type="common">Streptoverticillium orinoci</name>
    <dbReference type="NCBI Taxonomy" id="67339"/>
    <lineage>
        <taxon>Bacteria</taxon>
        <taxon>Bacillati</taxon>
        <taxon>Actinomycetota</taxon>
        <taxon>Actinomycetes</taxon>
        <taxon>Kitasatosporales</taxon>
        <taxon>Streptomycetaceae</taxon>
        <taxon>Streptomyces</taxon>
    </lineage>
</organism>
<evidence type="ECO:0000256" key="2">
    <source>
        <dbReference type="SAM" id="Phobius"/>
    </source>
</evidence>
<feature type="transmembrane region" description="Helical" evidence="2">
    <location>
        <begin position="243"/>
        <end position="268"/>
    </location>
</feature>
<keyword evidence="2" id="KW-0472">Membrane</keyword>
<comment type="caution">
    <text evidence="3">The sequence shown here is derived from an EMBL/GenBank/DDBJ whole genome shotgun (WGS) entry which is preliminary data.</text>
</comment>
<feature type="transmembrane region" description="Helical" evidence="2">
    <location>
        <begin position="391"/>
        <end position="407"/>
    </location>
</feature>
<feature type="compositionally biased region" description="Pro residues" evidence="1">
    <location>
        <begin position="1"/>
        <end position="16"/>
    </location>
</feature>
<name>A0ABV3K1R5_STRON</name>
<evidence type="ECO:0008006" key="5">
    <source>
        <dbReference type="Google" id="ProtNLM"/>
    </source>
</evidence>
<keyword evidence="4" id="KW-1185">Reference proteome</keyword>
<evidence type="ECO:0000313" key="3">
    <source>
        <dbReference type="EMBL" id="MEV5509093.1"/>
    </source>
</evidence>
<evidence type="ECO:0000313" key="4">
    <source>
        <dbReference type="Proteomes" id="UP001552594"/>
    </source>
</evidence>
<sequence>MPPSDEGPEPEGPPEPSSDELRRLRNRLDRLEAGAARRGPGRPLRNAAAVVLIVIAAVLSMPAVLAVWAHDQVADTDRFVATMAPLAGDSAVRDAAAKRIATTVVDKADIPSLVGQLSRAASEQGVPPRAADLIHRLSGPIDKGLTSLVHDVAHRVVSSKQFATVWTGALRASHNAFEKALSGRGGGVLGIKGDQVTVDLAPALDRVKKRLVDAGLDVAGRIPPVHTDFVVFDSPDLARYKTWFRLLGLAGDWLPLITVLIAALGVFLATGRRKALIGAALGLVVAMVVLGVALAVFRSFYLDHLPGGVSPGAAGAVYDALVRFLRQAVRAVGVLAAAVAIGAFLTGPSHPAVTVRTACGSGIAAMRRVAESAGFRAGPAERFTRRFRRPIGVAILLVAALVFAFWAHPTALVVFWFVVAVLGAFAIREFLAPGRAGDVDSRAVP</sequence>
<gene>
    <name evidence="3" type="ORF">AB0L16_22115</name>
</gene>
<feature type="transmembrane region" description="Helical" evidence="2">
    <location>
        <begin position="328"/>
        <end position="346"/>
    </location>
</feature>
<keyword evidence="2" id="KW-1133">Transmembrane helix</keyword>
<keyword evidence="2" id="KW-0812">Transmembrane</keyword>
<feature type="transmembrane region" description="Helical" evidence="2">
    <location>
        <begin position="275"/>
        <end position="297"/>
    </location>
</feature>
<evidence type="ECO:0000256" key="1">
    <source>
        <dbReference type="SAM" id="MobiDB-lite"/>
    </source>
</evidence>
<feature type="transmembrane region" description="Helical" evidence="2">
    <location>
        <begin position="413"/>
        <end position="431"/>
    </location>
</feature>
<protein>
    <recommendedName>
        <fullName evidence="5">Integral membrane protein</fullName>
    </recommendedName>
</protein>
<dbReference type="RefSeq" id="WP_241561376.1">
    <property type="nucleotide sequence ID" value="NZ_JBFAUK010000018.1"/>
</dbReference>
<dbReference type="Proteomes" id="UP001552594">
    <property type="component" value="Unassembled WGS sequence"/>
</dbReference>
<reference evidence="3 4" key="1">
    <citation type="submission" date="2024-06" db="EMBL/GenBank/DDBJ databases">
        <title>The Natural Products Discovery Center: Release of the First 8490 Sequenced Strains for Exploring Actinobacteria Biosynthetic Diversity.</title>
        <authorList>
            <person name="Kalkreuter E."/>
            <person name="Kautsar S.A."/>
            <person name="Yang D."/>
            <person name="Bader C.D."/>
            <person name="Teijaro C.N."/>
            <person name="Fluegel L."/>
            <person name="Davis C.M."/>
            <person name="Simpson J.R."/>
            <person name="Lauterbach L."/>
            <person name="Steele A.D."/>
            <person name="Gui C."/>
            <person name="Meng S."/>
            <person name="Li G."/>
            <person name="Viehrig K."/>
            <person name="Ye F."/>
            <person name="Su P."/>
            <person name="Kiefer A.F."/>
            <person name="Nichols A."/>
            <person name="Cepeda A.J."/>
            <person name="Yan W."/>
            <person name="Fan B."/>
            <person name="Jiang Y."/>
            <person name="Adhikari A."/>
            <person name="Zheng C.-J."/>
            <person name="Schuster L."/>
            <person name="Cowan T.M."/>
            <person name="Smanski M.J."/>
            <person name="Chevrette M.G."/>
            <person name="De Carvalho L.P.S."/>
            <person name="Shen B."/>
        </authorList>
    </citation>
    <scope>NUCLEOTIDE SEQUENCE [LARGE SCALE GENOMIC DNA]</scope>
    <source>
        <strain evidence="3 4">NPDC052347</strain>
    </source>
</reference>
<dbReference type="EMBL" id="JBFAUK010000018">
    <property type="protein sequence ID" value="MEV5509093.1"/>
    <property type="molecule type" value="Genomic_DNA"/>
</dbReference>
<feature type="region of interest" description="Disordered" evidence="1">
    <location>
        <begin position="1"/>
        <end position="21"/>
    </location>
</feature>